<feature type="transmembrane region" description="Helical" evidence="11">
    <location>
        <begin position="283"/>
        <end position="301"/>
    </location>
</feature>
<dbReference type="Pfam" id="PF03600">
    <property type="entry name" value="CitMHS"/>
    <property type="match status" value="1"/>
</dbReference>
<evidence type="ECO:0000256" key="8">
    <source>
        <dbReference type="ARBA" id="ARBA00023136"/>
    </source>
</evidence>
<feature type="transmembrane region" description="Helical" evidence="11">
    <location>
        <begin position="321"/>
        <end position="344"/>
    </location>
</feature>
<feature type="transmembrane region" description="Helical" evidence="11">
    <location>
        <begin position="56"/>
        <end position="79"/>
    </location>
</feature>
<dbReference type="NCBIfam" id="NF038006">
    <property type="entry name" value="NhaD_1"/>
    <property type="match status" value="1"/>
</dbReference>
<dbReference type="EMBL" id="NKXO01000005">
    <property type="protein sequence ID" value="PKQ70555.1"/>
    <property type="molecule type" value="Genomic_DNA"/>
</dbReference>
<dbReference type="RefSeq" id="WP_101357737.1">
    <property type="nucleotide sequence ID" value="NZ_NKXO01000005.1"/>
</dbReference>
<keyword evidence="4 11" id="KW-0812">Transmembrane</keyword>
<keyword evidence="8 11" id="KW-0472">Membrane</keyword>
<keyword evidence="9" id="KW-0739">Sodium transport</keyword>
<gene>
    <name evidence="13" type="ORF">Rain11_0475</name>
</gene>
<keyword evidence="7" id="KW-0406">Ion transport</keyword>
<feature type="transmembrane region" description="Helical" evidence="11">
    <location>
        <begin position="99"/>
        <end position="127"/>
    </location>
</feature>
<evidence type="ECO:0000259" key="12">
    <source>
        <dbReference type="Pfam" id="PF03600"/>
    </source>
</evidence>
<keyword evidence="6" id="KW-0915">Sodium</keyword>
<evidence type="ECO:0000313" key="14">
    <source>
        <dbReference type="Proteomes" id="UP000233387"/>
    </source>
</evidence>
<evidence type="ECO:0000256" key="9">
    <source>
        <dbReference type="ARBA" id="ARBA00023201"/>
    </source>
</evidence>
<dbReference type="Proteomes" id="UP000233387">
    <property type="component" value="Unassembled WGS sequence"/>
</dbReference>
<reference evidence="13 14" key="1">
    <citation type="submission" date="2017-06" db="EMBL/GenBank/DDBJ databases">
        <title>Raineya orbicola gen. nov., sp. nov. a slightly thermophilic bacterium of the phylum Bacteroidetes and the description of Raineyaceae fam. nov.</title>
        <authorList>
            <person name="Albuquerque L."/>
            <person name="Polonia A.R.M."/>
            <person name="Barroso C."/>
            <person name="Froufe H.J.C."/>
            <person name="Lage O."/>
            <person name="Lobo-Da-Cunha A."/>
            <person name="Egas C."/>
            <person name="Da Costa M.S."/>
        </authorList>
    </citation>
    <scope>NUCLEOTIDE SEQUENCE [LARGE SCALE GENOMIC DNA]</scope>
    <source>
        <strain evidence="13 14">SPSPC-11</strain>
    </source>
</reference>
<feature type="transmembrane region" description="Helical" evidence="11">
    <location>
        <begin position="219"/>
        <end position="236"/>
    </location>
</feature>
<dbReference type="GO" id="GO:0006814">
    <property type="term" value="P:sodium ion transport"/>
    <property type="evidence" value="ECO:0007669"/>
    <property type="project" value="UniProtKB-KW"/>
</dbReference>
<dbReference type="GO" id="GO:0015297">
    <property type="term" value="F:antiporter activity"/>
    <property type="evidence" value="ECO:0007669"/>
    <property type="project" value="UniProtKB-KW"/>
</dbReference>
<sequence>MITAIIVIFCIGYLLIALEHNIRLNKTAPALLAGIICWAIYIVAADNKQLVQEQLYHHLAEISQILFFLLGAMTIVELIDAHDGFDIVKNQINTKNNKRLLWVMSLISFFLAAIIDNLTTAIVMVSILRKVVKDKEQRLLFAGVMVICANAGGVWSPIGAVTTTMLWIKGQVSAGAVITEIFLPSLACALTPLIYYQFKLPKQEIQQFSEKNEEANPDGKTMLTLGVGILIMVPIFKTLTGLPPFMGMLLGLGLVWVISEVIHSNKDDERRRPLSVAHALSRIDTSSILFFLGILLAVGALESTHILTNFSEIVTNAVKDFNLISLIIGASSSVVDNVPLLAAVQNMYSMEQFPMDSKFWLLTAYSTGTGGSILIIGSAAGVAAMGMEDITFTWYLKRMSLIAIAGFLVGAGVFFLLHGW</sequence>
<feature type="domain" description="Citrate transporter-like" evidence="12">
    <location>
        <begin position="13"/>
        <end position="362"/>
    </location>
</feature>
<dbReference type="OrthoDB" id="9772058at2"/>
<feature type="transmembrane region" description="Helical" evidence="11">
    <location>
        <begin position="174"/>
        <end position="198"/>
    </location>
</feature>
<evidence type="ECO:0000256" key="3">
    <source>
        <dbReference type="ARBA" id="ARBA00022449"/>
    </source>
</evidence>
<keyword evidence="3" id="KW-0050">Antiport</keyword>
<organism evidence="13 14">
    <name type="scientific">Raineya orbicola</name>
    <dbReference type="NCBI Taxonomy" id="2016530"/>
    <lineage>
        <taxon>Bacteria</taxon>
        <taxon>Pseudomonadati</taxon>
        <taxon>Bacteroidota</taxon>
        <taxon>Cytophagia</taxon>
        <taxon>Cytophagales</taxon>
        <taxon>Raineyaceae</taxon>
        <taxon>Raineya</taxon>
    </lineage>
</organism>
<keyword evidence="5 11" id="KW-1133">Transmembrane helix</keyword>
<evidence type="ECO:0000256" key="2">
    <source>
        <dbReference type="ARBA" id="ARBA00022448"/>
    </source>
</evidence>
<evidence type="ECO:0000256" key="11">
    <source>
        <dbReference type="SAM" id="Phobius"/>
    </source>
</evidence>
<evidence type="ECO:0000256" key="1">
    <source>
        <dbReference type="ARBA" id="ARBA00004141"/>
    </source>
</evidence>
<dbReference type="GO" id="GO:0016020">
    <property type="term" value="C:membrane"/>
    <property type="evidence" value="ECO:0007669"/>
    <property type="project" value="UniProtKB-SubCell"/>
</dbReference>
<evidence type="ECO:0000256" key="6">
    <source>
        <dbReference type="ARBA" id="ARBA00023053"/>
    </source>
</evidence>
<dbReference type="InterPro" id="IPR045016">
    <property type="entry name" value="NhaD-like"/>
</dbReference>
<evidence type="ECO:0000256" key="7">
    <source>
        <dbReference type="ARBA" id="ARBA00023065"/>
    </source>
</evidence>
<name>A0A2N3IJQ3_9BACT</name>
<keyword evidence="14" id="KW-1185">Reference proteome</keyword>
<comment type="caution">
    <text evidence="13">The sequence shown here is derived from an EMBL/GenBank/DDBJ whole genome shotgun (WGS) entry which is preliminary data.</text>
</comment>
<evidence type="ECO:0000256" key="4">
    <source>
        <dbReference type="ARBA" id="ARBA00022692"/>
    </source>
</evidence>
<evidence type="ECO:0000256" key="5">
    <source>
        <dbReference type="ARBA" id="ARBA00022989"/>
    </source>
</evidence>
<dbReference type="PANTHER" id="PTHR43269">
    <property type="entry name" value="SODIUM/PROTON ANTIPORTER 1-RELATED"/>
    <property type="match status" value="1"/>
</dbReference>
<dbReference type="InterPro" id="IPR004680">
    <property type="entry name" value="Cit_transptr-like_dom"/>
</dbReference>
<comment type="subcellular location">
    <subcellularLocation>
        <location evidence="1">Membrane</location>
        <topology evidence="1">Multi-pass membrane protein</topology>
    </subcellularLocation>
</comment>
<dbReference type="AlphaFoldDB" id="A0A2N3IJQ3"/>
<dbReference type="PANTHER" id="PTHR43269:SF2">
    <property type="entry name" value="SODIUM_PROTON ANTIPORTER 1-RELATED"/>
    <property type="match status" value="1"/>
</dbReference>
<feature type="transmembrane region" description="Helical" evidence="11">
    <location>
        <begin position="139"/>
        <end position="168"/>
    </location>
</feature>
<evidence type="ECO:0000313" key="13">
    <source>
        <dbReference type="EMBL" id="PKQ70555.1"/>
    </source>
</evidence>
<comment type="similarity">
    <text evidence="10">Belongs to the NhaD Na(+)/H(+) (TC 2.A.62) antiporter family.</text>
</comment>
<accession>A0A2N3IJQ3</accession>
<proteinExistence type="inferred from homology"/>
<evidence type="ECO:0000256" key="10">
    <source>
        <dbReference type="ARBA" id="ARBA00025753"/>
    </source>
</evidence>
<feature type="transmembrane region" description="Helical" evidence="11">
    <location>
        <begin position="399"/>
        <end position="417"/>
    </location>
</feature>
<protein>
    <submittedName>
        <fullName evidence="13">Citrate transporter</fullName>
    </submittedName>
</protein>
<feature type="transmembrane region" description="Helical" evidence="11">
    <location>
        <begin position="27"/>
        <end position="44"/>
    </location>
</feature>
<keyword evidence="2" id="KW-0813">Transport</keyword>
<feature type="transmembrane region" description="Helical" evidence="11">
    <location>
        <begin position="365"/>
        <end position="387"/>
    </location>
</feature>